<sequence>MTTATLEDRNRRTMLFAFGAALAMLGLGYAAVPLYDLFCRVTGFGGTTQVASEAEADAAASRATGATYSIRFDANTARDMPWTFEPLQVTDTIAVGERDMAFYMARNDTNEPITGTATFNVEPKSAGRYFAKVQCFCFVEQTLQPGEEIRMPVLYYVDPAALDDPLMQDVEQITLSYTFHRGLAQDADEAAANNEELR</sequence>
<dbReference type="PIRSF" id="PIRSF005413">
    <property type="entry name" value="COX11"/>
    <property type="match status" value="1"/>
</dbReference>
<dbReference type="SUPFAM" id="SSF110111">
    <property type="entry name" value="Ctag/Cox11"/>
    <property type="match status" value="1"/>
</dbReference>
<gene>
    <name evidence="10" type="primary">ctaG</name>
    <name evidence="11" type="ORF">I5L03_05730</name>
</gene>
<dbReference type="InterPro" id="IPR023471">
    <property type="entry name" value="CtaG/Cox11_dom_sf"/>
</dbReference>
<evidence type="ECO:0000313" key="12">
    <source>
        <dbReference type="Proteomes" id="UP000602442"/>
    </source>
</evidence>
<dbReference type="NCBIfam" id="NF003465">
    <property type="entry name" value="PRK05089.1"/>
    <property type="match status" value="1"/>
</dbReference>
<dbReference type="Pfam" id="PF04442">
    <property type="entry name" value="CtaG_Cox11"/>
    <property type="match status" value="1"/>
</dbReference>
<accession>A0ABS0N289</accession>
<dbReference type="HAMAP" id="MF_00155">
    <property type="entry name" value="CtaG"/>
    <property type="match status" value="1"/>
</dbReference>
<evidence type="ECO:0000256" key="9">
    <source>
        <dbReference type="ARBA" id="ARBA00023136"/>
    </source>
</evidence>
<dbReference type="EMBL" id="JAEANY010000002">
    <property type="protein sequence ID" value="MBH5322080.1"/>
    <property type="molecule type" value="Genomic_DNA"/>
</dbReference>
<comment type="subcellular location">
    <subcellularLocation>
        <location evidence="2 10">Cell inner membrane</location>
        <topology evidence="2 10">Single-pass type II membrane protein</topology>
        <orientation evidence="2 10">Periplasmic side</orientation>
    </subcellularLocation>
</comment>
<dbReference type="Gene3D" id="2.60.370.10">
    <property type="entry name" value="Ctag/Cox11"/>
    <property type="match status" value="1"/>
</dbReference>
<evidence type="ECO:0000256" key="6">
    <source>
        <dbReference type="ARBA" id="ARBA00022968"/>
    </source>
</evidence>
<evidence type="ECO:0000256" key="4">
    <source>
        <dbReference type="ARBA" id="ARBA00015384"/>
    </source>
</evidence>
<keyword evidence="10" id="KW-0997">Cell inner membrane</keyword>
<protein>
    <recommendedName>
        <fullName evidence="4 10">Cytochrome c oxidase assembly protein CtaG</fullName>
    </recommendedName>
</protein>
<comment type="function">
    <text evidence="1 10">Exerts its effect at some terminal stage of cytochrome c oxidase synthesis, probably by being involved in the insertion of the copper B into subunit I.</text>
</comment>
<comment type="similarity">
    <text evidence="3 10">Belongs to the COX11/CtaG family.</text>
</comment>
<keyword evidence="10" id="KW-1003">Cell membrane</keyword>
<keyword evidence="6 10" id="KW-0735">Signal-anchor</keyword>
<name>A0ABS0N289_9SPHN</name>
<evidence type="ECO:0000256" key="3">
    <source>
        <dbReference type="ARBA" id="ARBA00009620"/>
    </source>
</evidence>
<keyword evidence="7 10" id="KW-1133">Transmembrane helix</keyword>
<feature type="topological domain" description="Cytoplasmic" evidence="10">
    <location>
        <begin position="1"/>
        <end position="9"/>
    </location>
</feature>
<evidence type="ECO:0000256" key="8">
    <source>
        <dbReference type="ARBA" id="ARBA00023008"/>
    </source>
</evidence>
<dbReference type="PANTHER" id="PTHR21320:SF3">
    <property type="entry name" value="CYTOCHROME C OXIDASE ASSEMBLY PROTEIN COX11, MITOCHONDRIAL-RELATED"/>
    <property type="match status" value="1"/>
</dbReference>
<evidence type="ECO:0000256" key="10">
    <source>
        <dbReference type="HAMAP-Rule" id="MF_00155"/>
    </source>
</evidence>
<keyword evidence="9 10" id="KW-0472">Membrane</keyword>
<feature type="topological domain" description="Periplasmic" evidence="10">
    <location>
        <begin position="32"/>
        <end position="198"/>
    </location>
</feature>
<evidence type="ECO:0000313" key="11">
    <source>
        <dbReference type="EMBL" id="MBH5322080.1"/>
    </source>
</evidence>
<dbReference type="RefSeq" id="WP_197920805.1">
    <property type="nucleotide sequence ID" value="NZ_CAWPTA010000007.1"/>
</dbReference>
<comment type="caution">
    <text evidence="11">The sequence shown here is derived from an EMBL/GenBank/DDBJ whole genome shotgun (WGS) entry which is preliminary data.</text>
</comment>
<organism evidence="11 12">
    <name type="scientific">Aurantiacibacter sediminis</name>
    <dbReference type="NCBI Taxonomy" id="2793064"/>
    <lineage>
        <taxon>Bacteria</taxon>
        <taxon>Pseudomonadati</taxon>
        <taxon>Pseudomonadota</taxon>
        <taxon>Alphaproteobacteria</taxon>
        <taxon>Sphingomonadales</taxon>
        <taxon>Erythrobacteraceae</taxon>
        <taxon>Aurantiacibacter</taxon>
    </lineage>
</organism>
<reference evidence="11 12" key="1">
    <citation type="submission" date="2020-11" db="EMBL/GenBank/DDBJ databases">
        <title>Erythrobacter sediminis sp. nov., a marine bacterium from a tidal flat of Garorim Bay.</title>
        <authorList>
            <person name="Kim D."/>
            <person name="Yoo Y."/>
            <person name="Kim J.-J."/>
        </authorList>
    </citation>
    <scope>NUCLEOTIDE SEQUENCE [LARGE SCALE GENOMIC DNA]</scope>
    <source>
        <strain evidence="11 12">JGD-13</strain>
    </source>
</reference>
<dbReference type="Proteomes" id="UP000602442">
    <property type="component" value="Unassembled WGS sequence"/>
</dbReference>
<dbReference type="PANTHER" id="PTHR21320">
    <property type="entry name" value="CYTOCHROME C OXIDASE ASSEMBLY PROTEIN COX11-RELATED"/>
    <property type="match status" value="1"/>
</dbReference>
<evidence type="ECO:0000256" key="2">
    <source>
        <dbReference type="ARBA" id="ARBA00004382"/>
    </source>
</evidence>
<keyword evidence="12" id="KW-1185">Reference proteome</keyword>
<dbReference type="InterPro" id="IPR007533">
    <property type="entry name" value="Cyt_c_oxidase_assmbl_CtaG"/>
</dbReference>
<proteinExistence type="inferred from homology"/>
<keyword evidence="5 10" id="KW-0812">Transmembrane</keyword>
<evidence type="ECO:0000256" key="1">
    <source>
        <dbReference type="ARBA" id="ARBA00004007"/>
    </source>
</evidence>
<keyword evidence="8 10" id="KW-0186">Copper</keyword>
<evidence type="ECO:0000256" key="7">
    <source>
        <dbReference type="ARBA" id="ARBA00022989"/>
    </source>
</evidence>
<evidence type="ECO:0000256" key="5">
    <source>
        <dbReference type="ARBA" id="ARBA00022692"/>
    </source>
</evidence>